<evidence type="ECO:0000313" key="3">
    <source>
        <dbReference type="EMBL" id="VDL93507.1"/>
    </source>
</evidence>
<gene>
    <name evidence="3" type="ORF">SSLN_LOCUS7122</name>
</gene>
<name>A0A183SSC4_SCHSO</name>
<evidence type="ECO:0000256" key="1">
    <source>
        <dbReference type="SAM" id="MobiDB-lite"/>
    </source>
</evidence>
<reference evidence="5" key="1">
    <citation type="submission" date="2016-06" db="UniProtKB">
        <authorList>
            <consortium name="WormBaseParasite"/>
        </authorList>
    </citation>
    <scope>IDENTIFICATION</scope>
</reference>
<organism evidence="5">
    <name type="scientific">Schistocephalus solidus</name>
    <name type="common">Tapeworm</name>
    <dbReference type="NCBI Taxonomy" id="70667"/>
    <lineage>
        <taxon>Eukaryota</taxon>
        <taxon>Metazoa</taxon>
        <taxon>Spiralia</taxon>
        <taxon>Lophotrochozoa</taxon>
        <taxon>Platyhelminthes</taxon>
        <taxon>Cestoda</taxon>
        <taxon>Eucestoda</taxon>
        <taxon>Diphyllobothriidea</taxon>
        <taxon>Diphyllobothriidae</taxon>
        <taxon>Schistocephalus</taxon>
    </lineage>
</organism>
<keyword evidence="2" id="KW-0732">Signal</keyword>
<dbReference type="Proteomes" id="UP000275846">
    <property type="component" value="Unassembled WGS sequence"/>
</dbReference>
<sequence length="238" mass="26296">MFECNSQLATFLSIVLIVTDLSPPPTDPGGITEPRRPEAGDGTGGWRGRNRPWAQPSKPARALIWEWAHWLTGRRTRFLSPQHDLAPITHTPEFIKYGGMEEPFPSDSQSTRQSFDTQNIQWTNGVNCCKRQIGSLPSNGFLETVLFSGWEIKVGVEFHIRQAIDGGVGDGGGLVENALEMFCSSREDWCHLSEQCPAVGTENGGSAFDWRSVDSLGGDEEVLPFVSVRMDLDRLGFA</sequence>
<protein>
    <submittedName>
        <fullName evidence="3 5">Uncharacterized protein</fullName>
    </submittedName>
</protein>
<evidence type="ECO:0000256" key="2">
    <source>
        <dbReference type="SAM" id="SignalP"/>
    </source>
</evidence>
<evidence type="ECO:0000313" key="5">
    <source>
        <dbReference type="WBParaSite" id="SSLN_0000735701-mRNA-1"/>
    </source>
</evidence>
<dbReference type="EMBL" id="UYSU01033998">
    <property type="protein sequence ID" value="VDL93507.1"/>
    <property type="molecule type" value="Genomic_DNA"/>
</dbReference>
<accession>A0A183SSC4</accession>
<proteinExistence type="predicted"/>
<keyword evidence="4" id="KW-1185">Reference proteome</keyword>
<evidence type="ECO:0000313" key="4">
    <source>
        <dbReference type="Proteomes" id="UP000275846"/>
    </source>
</evidence>
<feature type="region of interest" description="Disordered" evidence="1">
    <location>
        <begin position="23"/>
        <end position="55"/>
    </location>
</feature>
<feature type="signal peptide" evidence="2">
    <location>
        <begin position="1"/>
        <end position="28"/>
    </location>
</feature>
<feature type="chain" id="PRO_5043141270" evidence="2">
    <location>
        <begin position="29"/>
        <end position="238"/>
    </location>
</feature>
<dbReference type="AlphaFoldDB" id="A0A183SSC4"/>
<dbReference type="WBParaSite" id="SSLN_0000735701-mRNA-1">
    <property type="protein sequence ID" value="SSLN_0000735701-mRNA-1"/>
    <property type="gene ID" value="SSLN_0000735701"/>
</dbReference>
<reference evidence="3 4" key="2">
    <citation type="submission" date="2018-11" db="EMBL/GenBank/DDBJ databases">
        <authorList>
            <consortium name="Pathogen Informatics"/>
        </authorList>
    </citation>
    <scope>NUCLEOTIDE SEQUENCE [LARGE SCALE GENOMIC DNA]</scope>
    <source>
        <strain evidence="3 4">NST_G2</strain>
    </source>
</reference>